<gene>
    <name evidence="9" type="ORF">F4V73_10260</name>
</gene>
<keyword evidence="6" id="KW-0143">Chaperone</keyword>
<name>A0A5M9R531_9GAMM</name>
<dbReference type="GO" id="GO:0071555">
    <property type="term" value="P:cell wall organization"/>
    <property type="evidence" value="ECO:0007669"/>
    <property type="project" value="InterPro"/>
</dbReference>
<dbReference type="Pfam" id="PF00345">
    <property type="entry name" value="PapD_N"/>
    <property type="match status" value="1"/>
</dbReference>
<comment type="caution">
    <text evidence="9">The sequence shown here is derived from an EMBL/GenBank/DDBJ whole genome shotgun (WGS) entry which is preliminary data.</text>
</comment>
<dbReference type="InterPro" id="IPR050643">
    <property type="entry name" value="Periplasmic_pilus_chap"/>
</dbReference>
<evidence type="ECO:0000256" key="3">
    <source>
        <dbReference type="ARBA" id="ARBA00022558"/>
    </source>
</evidence>
<dbReference type="PANTHER" id="PTHR30251:SF11">
    <property type="entry name" value="CHAPERONE PROTEIN FIMC-RELATED"/>
    <property type="match status" value="1"/>
</dbReference>
<dbReference type="Pfam" id="PF02753">
    <property type="entry name" value="PapD_C"/>
    <property type="match status" value="1"/>
</dbReference>
<keyword evidence="4" id="KW-0732">Signal</keyword>
<evidence type="ECO:0000256" key="1">
    <source>
        <dbReference type="ARBA" id="ARBA00004418"/>
    </source>
</evidence>
<dbReference type="InterPro" id="IPR001829">
    <property type="entry name" value="Pili_assmbl_chaperone_bac"/>
</dbReference>
<dbReference type="RefSeq" id="WP_067366197.1">
    <property type="nucleotide sequence ID" value="NZ_BAAAFS010000002.1"/>
</dbReference>
<evidence type="ECO:0000256" key="6">
    <source>
        <dbReference type="ARBA" id="ARBA00023186"/>
    </source>
</evidence>
<dbReference type="InterPro" id="IPR036316">
    <property type="entry name" value="Pili_assmbl_chap_C_dom_sf"/>
</dbReference>
<proteinExistence type="inferred from homology"/>
<dbReference type="PRINTS" id="PR00969">
    <property type="entry name" value="CHAPERONPILI"/>
</dbReference>
<dbReference type="GO" id="GO:0030288">
    <property type="term" value="C:outer membrane-bounded periplasmic space"/>
    <property type="evidence" value="ECO:0007669"/>
    <property type="project" value="InterPro"/>
</dbReference>
<evidence type="ECO:0000259" key="8">
    <source>
        <dbReference type="Pfam" id="PF02753"/>
    </source>
</evidence>
<dbReference type="EMBL" id="VXKB01000002">
    <property type="protein sequence ID" value="KAA8715357.1"/>
    <property type="molecule type" value="Genomic_DNA"/>
</dbReference>
<dbReference type="InterPro" id="IPR016148">
    <property type="entry name" value="Pili_assmbl_chaperone_C"/>
</dbReference>
<dbReference type="AlphaFoldDB" id="A0A5M9R531"/>
<keyword evidence="5" id="KW-0574">Periplasm</keyword>
<evidence type="ECO:0000313" key="10">
    <source>
        <dbReference type="Proteomes" id="UP000322181"/>
    </source>
</evidence>
<dbReference type="SUPFAM" id="SSF49354">
    <property type="entry name" value="PapD-like"/>
    <property type="match status" value="1"/>
</dbReference>
<dbReference type="Proteomes" id="UP000322181">
    <property type="component" value="Unassembled WGS sequence"/>
</dbReference>
<dbReference type="SUPFAM" id="SSF49584">
    <property type="entry name" value="Periplasmic chaperone C-domain"/>
    <property type="match status" value="1"/>
</dbReference>
<feature type="domain" description="Pili assembly chaperone C-terminal" evidence="8">
    <location>
        <begin position="166"/>
        <end position="219"/>
    </location>
</feature>
<accession>A0A5M9R531</accession>
<keyword evidence="3" id="KW-1029">Fimbrium biogenesis</keyword>
<reference evidence="9 10" key="1">
    <citation type="submission" date="2019-09" db="EMBL/GenBank/DDBJ databases">
        <title>Draft genome sequence of various Type strains from the CCUG.</title>
        <authorList>
            <person name="Pineiro-Iglesias B."/>
            <person name="Tunovic T."/>
            <person name="Unosson C."/>
            <person name="Inganas E."/>
            <person name="Ohlen M."/>
            <person name="Cardew S."/>
            <person name="Jensie-Markopoulos S."/>
            <person name="Salva-Serra F."/>
            <person name="Jaen-Luchoro D."/>
            <person name="Karlsson R."/>
            <person name="Svensson-Stadler L."/>
            <person name="Chun J."/>
            <person name="Moore E."/>
        </authorList>
    </citation>
    <scope>NUCLEOTIDE SEQUENCE [LARGE SCALE GENOMIC DNA]</scope>
    <source>
        <strain evidence="9 10">CCUG 53682T</strain>
    </source>
</reference>
<dbReference type="OrthoDB" id="9131059at2"/>
<dbReference type="InterPro" id="IPR008962">
    <property type="entry name" value="PapD-like_sf"/>
</dbReference>
<comment type="subcellular location">
    <subcellularLocation>
        <location evidence="1">Periplasm</location>
    </subcellularLocation>
</comment>
<protein>
    <submittedName>
        <fullName evidence="9">Molecular chaperone</fullName>
    </submittedName>
</protein>
<dbReference type="InterPro" id="IPR016147">
    <property type="entry name" value="Pili_assmbl_chaperone_N"/>
</dbReference>
<dbReference type="Gene3D" id="2.60.40.10">
    <property type="entry name" value="Immunoglobulins"/>
    <property type="match status" value="2"/>
</dbReference>
<sequence>MRNIVLVIFLSLLVQTVSAGGIGLSKSRIIFSATEKNQTVDINNGSDKPYLIQASVIQTPEGAPSESFIISPPLFRLNANSDYSVRIIPKSTDKLPKDKESIFYLKVRAIPALNTSKNNTPGADLVFVTSIVVKLHYRPATLPAPEQPVFEKITLVKNNQGWNIYNPTPYYLTVTNLTVNHHPQPGSILMSPSGLQKIDSTADIQQADWQVINDFGGRSETIHFQPAYQKNNMPVAAE</sequence>
<dbReference type="PANTHER" id="PTHR30251">
    <property type="entry name" value="PILUS ASSEMBLY CHAPERONE"/>
    <property type="match status" value="1"/>
</dbReference>
<evidence type="ECO:0000313" key="9">
    <source>
        <dbReference type="EMBL" id="KAA8715357.1"/>
    </source>
</evidence>
<comment type="similarity">
    <text evidence="2">Belongs to the periplasmic pilus chaperone family.</text>
</comment>
<evidence type="ECO:0000256" key="5">
    <source>
        <dbReference type="ARBA" id="ARBA00022764"/>
    </source>
</evidence>
<evidence type="ECO:0000259" key="7">
    <source>
        <dbReference type="Pfam" id="PF00345"/>
    </source>
</evidence>
<evidence type="ECO:0000256" key="2">
    <source>
        <dbReference type="ARBA" id="ARBA00007399"/>
    </source>
</evidence>
<dbReference type="InterPro" id="IPR013783">
    <property type="entry name" value="Ig-like_fold"/>
</dbReference>
<organism evidence="9 10">
    <name type="scientific">Morganella psychrotolerans</name>
    <dbReference type="NCBI Taxonomy" id="368603"/>
    <lineage>
        <taxon>Bacteria</taxon>
        <taxon>Pseudomonadati</taxon>
        <taxon>Pseudomonadota</taxon>
        <taxon>Gammaproteobacteria</taxon>
        <taxon>Enterobacterales</taxon>
        <taxon>Morganellaceae</taxon>
        <taxon>Morganella</taxon>
    </lineage>
</organism>
<evidence type="ECO:0000256" key="4">
    <source>
        <dbReference type="ARBA" id="ARBA00022729"/>
    </source>
</evidence>
<feature type="domain" description="Pili assembly chaperone N-terminal" evidence="7">
    <location>
        <begin position="21"/>
        <end position="142"/>
    </location>
</feature>